<protein>
    <submittedName>
        <fullName evidence="1">Uncharacterized protein</fullName>
    </submittedName>
</protein>
<evidence type="ECO:0000313" key="2">
    <source>
        <dbReference type="Proteomes" id="UP000078200"/>
    </source>
</evidence>
<keyword evidence="2" id="KW-1185">Reference proteome</keyword>
<sequence>MSLIKNTYTNILRKISNWYLKALSTSPQYLFRAVNTRVTTALMHTNGMGLNCIKKHVMSCMQEEDEEEEDEGKLLGGPILCYLMLTTYLLLFDKNSEKIRSLESHPCSIISRMPYHLHWRRLVFSIERAIKFSVNSELFLTKSYNLTKLLGYANVHHN</sequence>
<proteinExistence type="predicted"/>
<evidence type="ECO:0000313" key="1">
    <source>
        <dbReference type="EnsemblMetazoa" id="GAUT010179-PA"/>
    </source>
</evidence>
<reference evidence="1" key="1">
    <citation type="submission" date="2020-05" db="UniProtKB">
        <authorList>
            <consortium name="EnsemblMetazoa"/>
        </authorList>
    </citation>
    <scope>IDENTIFICATION</scope>
    <source>
        <strain evidence="1">TTRI</strain>
    </source>
</reference>
<dbReference type="AlphaFoldDB" id="A0A1A9UNC1"/>
<dbReference type="EnsemblMetazoa" id="GAUT010179-RA">
    <property type="protein sequence ID" value="GAUT010179-PA"/>
    <property type="gene ID" value="GAUT010179"/>
</dbReference>
<dbReference type="VEuPathDB" id="VectorBase:GAUT010179"/>
<accession>A0A1A9UNC1</accession>
<organism evidence="1 2">
    <name type="scientific">Glossina austeni</name>
    <name type="common">Savannah tsetse fly</name>
    <dbReference type="NCBI Taxonomy" id="7395"/>
    <lineage>
        <taxon>Eukaryota</taxon>
        <taxon>Metazoa</taxon>
        <taxon>Ecdysozoa</taxon>
        <taxon>Arthropoda</taxon>
        <taxon>Hexapoda</taxon>
        <taxon>Insecta</taxon>
        <taxon>Pterygota</taxon>
        <taxon>Neoptera</taxon>
        <taxon>Endopterygota</taxon>
        <taxon>Diptera</taxon>
        <taxon>Brachycera</taxon>
        <taxon>Muscomorpha</taxon>
        <taxon>Hippoboscoidea</taxon>
        <taxon>Glossinidae</taxon>
        <taxon>Glossina</taxon>
    </lineage>
</organism>
<name>A0A1A9UNC1_GLOAU</name>
<dbReference type="Proteomes" id="UP000078200">
    <property type="component" value="Unassembled WGS sequence"/>
</dbReference>